<feature type="domain" description="Vps53 C-terminal" evidence="9">
    <location>
        <begin position="832"/>
        <end position="942"/>
    </location>
</feature>
<feature type="compositionally biased region" description="Gly residues" evidence="7">
    <location>
        <begin position="141"/>
        <end position="150"/>
    </location>
</feature>
<evidence type="ECO:0000256" key="7">
    <source>
        <dbReference type="SAM" id="MobiDB-lite"/>
    </source>
</evidence>
<feature type="compositionally biased region" description="Acidic residues" evidence="7">
    <location>
        <begin position="498"/>
        <end position="507"/>
    </location>
</feature>
<evidence type="ECO:0000259" key="9">
    <source>
        <dbReference type="Pfam" id="PF16854"/>
    </source>
</evidence>
<feature type="compositionally biased region" description="Basic and acidic residues" evidence="7">
    <location>
        <begin position="537"/>
        <end position="548"/>
    </location>
</feature>
<dbReference type="STRING" id="691883.A0A058YZI2"/>
<dbReference type="InterPro" id="IPR031745">
    <property type="entry name" value="Vps53_C"/>
</dbReference>
<keyword evidence="11" id="KW-1185">Reference proteome</keyword>
<evidence type="ECO:0000259" key="8">
    <source>
        <dbReference type="Pfam" id="PF04100"/>
    </source>
</evidence>
<evidence type="ECO:0000256" key="4">
    <source>
        <dbReference type="ARBA" id="ARBA00022753"/>
    </source>
</evidence>
<dbReference type="Proteomes" id="UP000030693">
    <property type="component" value="Unassembled WGS sequence"/>
</dbReference>
<dbReference type="GO" id="GO:0000938">
    <property type="term" value="C:GARP complex"/>
    <property type="evidence" value="ECO:0007669"/>
    <property type="project" value="InterPro"/>
</dbReference>
<dbReference type="PANTHER" id="PTHR12820:SF0">
    <property type="entry name" value="VACUOLAR PROTEIN SORTING-ASSOCIATED PROTEIN 53 HOMOLOG"/>
    <property type="match status" value="1"/>
</dbReference>
<dbReference type="AlphaFoldDB" id="A0A058YZI2"/>
<organism evidence="10">
    <name type="scientific">Fonticula alba</name>
    <name type="common">Slime mold</name>
    <dbReference type="NCBI Taxonomy" id="691883"/>
    <lineage>
        <taxon>Eukaryota</taxon>
        <taxon>Rotosphaerida</taxon>
        <taxon>Fonticulaceae</taxon>
        <taxon>Fonticula</taxon>
    </lineage>
</organism>
<dbReference type="GO" id="GO:0005829">
    <property type="term" value="C:cytosol"/>
    <property type="evidence" value="ECO:0007669"/>
    <property type="project" value="GOC"/>
</dbReference>
<proteinExistence type="inferred from homology"/>
<evidence type="ECO:0000313" key="10">
    <source>
        <dbReference type="EMBL" id="KCV67395.1"/>
    </source>
</evidence>
<protein>
    <submittedName>
        <fullName evidence="10">Uncharacterized protein</fullName>
    </submittedName>
</protein>
<dbReference type="InterPro" id="IPR039766">
    <property type="entry name" value="Vps53"/>
</dbReference>
<evidence type="ECO:0000313" key="11">
    <source>
        <dbReference type="Proteomes" id="UP000030693"/>
    </source>
</evidence>
<gene>
    <name evidence="10" type="ORF">H696_06187</name>
</gene>
<dbReference type="Pfam" id="PF04100">
    <property type="entry name" value="Vps53_N"/>
    <property type="match status" value="1"/>
</dbReference>
<dbReference type="EMBL" id="KB932225">
    <property type="protein sequence ID" value="KCV67395.1"/>
    <property type="molecule type" value="Genomic_DNA"/>
</dbReference>
<evidence type="ECO:0000256" key="6">
    <source>
        <dbReference type="ARBA" id="ARBA00023136"/>
    </source>
</evidence>
<dbReference type="eggNOG" id="KOG2180">
    <property type="taxonomic scope" value="Eukaryota"/>
</dbReference>
<feature type="compositionally biased region" description="Basic and acidic residues" evidence="7">
    <location>
        <begin position="30"/>
        <end position="39"/>
    </location>
</feature>
<accession>A0A058YZI2</accession>
<evidence type="ECO:0000256" key="5">
    <source>
        <dbReference type="ARBA" id="ARBA00023034"/>
    </source>
</evidence>
<feature type="compositionally biased region" description="Gly residues" evidence="7">
    <location>
        <begin position="62"/>
        <end position="75"/>
    </location>
</feature>
<feature type="compositionally biased region" description="Low complexity" evidence="7">
    <location>
        <begin position="1027"/>
        <end position="1055"/>
    </location>
</feature>
<feature type="region of interest" description="Disordered" evidence="7">
    <location>
        <begin position="960"/>
        <end position="979"/>
    </location>
</feature>
<dbReference type="InterPro" id="IPR007234">
    <property type="entry name" value="Vps53_N"/>
</dbReference>
<feature type="compositionally biased region" description="Low complexity" evidence="7">
    <location>
        <begin position="1062"/>
        <end position="1138"/>
    </location>
</feature>
<dbReference type="PANTHER" id="PTHR12820">
    <property type="entry name" value="VACUOLAR SORTING PROTEIN 53"/>
    <property type="match status" value="1"/>
</dbReference>
<dbReference type="InterPro" id="IPR038260">
    <property type="entry name" value="Vps53_C_sf"/>
</dbReference>
<dbReference type="GeneID" id="20530912"/>
<dbReference type="GO" id="GO:0010008">
    <property type="term" value="C:endosome membrane"/>
    <property type="evidence" value="ECO:0007669"/>
    <property type="project" value="UniProtKB-SubCell"/>
</dbReference>
<feature type="compositionally biased region" description="Low complexity" evidence="7">
    <location>
        <begin position="970"/>
        <end position="979"/>
    </location>
</feature>
<keyword evidence="4" id="KW-0967">Endosome</keyword>
<reference evidence="10" key="1">
    <citation type="submission" date="2013-04" db="EMBL/GenBank/DDBJ databases">
        <title>The Genome Sequence of Fonticula alba ATCC 38817.</title>
        <authorList>
            <consortium name="The Broad Institute Genomics Platform"/>
            <person name="Russ C."/>
            <person name="Cuomo C."/>
            <person name="Burger G."/>
            <person name="Gray M.W."/>
            <person name="Holland P.W.H."/>
            <person name="King N."/>
            <person name="Lang F.B.F."/>
            <person name="Roger A.J."/>
            <person name="Ruiz-Trillo I."/>
            <person name="Brown M."/>
            <person name="Walker B."/>
            <person name="Young S."/>
            <person name="Zeng Q."/>
            <person name="Gargeya S."/>
            <person name="Fitzgerald M."/>
            <person name="Haas B."/>
            <person name="Abouelleil A."/>
            <person name="Allen A.W."/>
            <person name="Alvarado L."/>
            <person name="Arachchi H.M."/>
            <person name="Berlin A.M."/>
            <person name="Chapman S.B."/>
            <person name="Gainer-Dewar J."/>
            <person name="Goldberg J."/>
            <person name="Griggs A."/>
            <person name="Gujja S."/>
            <person name="Hansen M."/>
            <person name="Howarth C."/>
            <person name="Imamovic A."/>
            <person name="Ireland A."/>
            <person name="Larimer J."/>
            <person name="McCowan C."/>
            <person name="Murphy C."/>
            <person name="Pearson M."/>
            <person name="Poon T.W."/>
            <person name="Priest M."/>
            <person name="Roberts A."/>
            <person name="Saif S."/>
            <person name="Shea T."/>
            <person name="Sisk P."/>
            <person name="Sykes S."/>
            <person name="Wortman J."/>
            <person name="Nusbaum C."/>
            <person name="Birren B."/>
        </authorList>
    </citation>
    <scope>NUCLEOTIDE SEQUENCE [LARGE SCALE GENOMIC DNA]</scope>
    <source>
        <strain evidence="10">ATCC 38817</strain>
    </source>
</reference>
<keyword evidence="6" id="KW-0472">Membrane</keyword>
<comment type="subcellular location">
    <subcellularLocation>
        <location evidence="2">Endosome membrane</location>
        <topology evidence="2">Peripheral membrane protein</topology>
    </subcellularLocation>
    <subcellularLocation>
        <location evidence="1">Golgi apparatus</location>
        <location evidence="1">trans-Golgi network membrane</location>
        <topology evidence="1">Peripheral membrane protein</topology>
    </subcellularLocation>
</comment>
<feature type="region of interest" description="Disordered" evidence="7">
    <location>
        <begin position="1"/>
        <end position="166"/>
    </location>
</feature>
<dbReference type="Pfam" id="PF16854">
    <property type="entry name" value="VPS53_C"/>
    <property type="match status" value="1"/>
</dbReference>
<keyword evidence="5" id="KW-0333">Golgi apparatus</keyword>
<dbReference type="Gene3D" id="1.10.357.110">
    <property type="entry name" value="Vacuolar protein sorting-associated protein 53, C-terminus"/>
    <property type="match status" value="1"/>
</dbReference>
<dbReference type="RefSeq" id="XP_009498206.1">
    <property type="nucleotide sequence ID" value="XM_009499931.1"/>
</dbReference>
<feature type="compositionally biased region" description="Low complexity" evidence="7">
    <location>
        <begin position="80"/>
        <end position="116"/>
    </location>
</feature>
<sequence>MSGPDSAASPAKGRGDRSIFKVLGAPTEDSPFHASRDAEFAASAGMSPATDSKDSPQMAAAGSGGGGGGGGGSGTGPKRTSFSSSSVSSSLTASPLSAGSPSSTSSPTSWLSFPSLHSSGPGRSPLLANIRPGGNPSNPTGAGGDKGAAGGAPAEAAEPQDPFDLPDFSPRIYINRVFPNEEALSNKVDKVLTDLQFQVNRLDSEIREVVRSQTDAGEAGKRELEAARQSIIELTQRIDSIKKAAAASDDLVGAITGDVRRFDSARRNLTQAVGALRRLSLLSASVEKLRTATQRRDYQEVTSVLAGVRQLVALFKPYRHVRVVVNCVDVAAIAQSDLGRYIRDDLSRGFNEQGQPTADVAMLKSACDVASLLDADVKKSIIQSYCELQLRHYKREYFGTENGSLANVSRRYLWLRRAVASRSANINSIFPADWNVVKAFCKEFCIVTRRDLESVLKMMDDLEVTALLQSLQRTVEFEGALNRLFKSADGGAAAMAEDPSEDEDPATDGESGAEMSDDSDADAPEGGSSPAKSRSAGRKDRDAATSAKDDANEFTGLISQCFEPYMHLYIKAEEKEFRRYLSQCKSSPLVPAPAQGSNQPSLRLQVLSSASGLFSLFKMSLNRCVKLSNRQTLLSLAKSFDSFLEEYAQWLREGVPVPAKATQSRMAVAGVGPVQRPSQAHLNPASFRTLAMILNTADYCHDTSIQLEKLLKKSIHTTLKEKMSFSVLKSNVFQKLLAACEAQLVENMIAACDPAFVEMTSIRWDQLEVTGDEHAYVGHLINILSERVQMVRQHTMAQKYYRRFFHKFAESFTARFHDTIYRCRPISDVGAEQMLVDVASLKIRLREFPNFVSASPTSAFSYSDQDFGFAKAVTHSGSDATMIKIPTSYTKMLNTGFSKAEVLLKMVRLPIEPHDAFVDNYLILYADTDVSRFTQIVEIKGLSTRAREVQALLDIFNRRLPDTPSGERGGTAPAAGAATGAGLSSRLTGNLLPTSLLSSLPSLSVTGVGLPTSLSPTLGITSTFGSGAGSGAASTGGAASGAATSATTAGGATSTPAPPPASASASSSASSGSGASAQAESGAKGPVRPGSGTPATPAATGSGTPAAGSGGAPAAAAGASASAPPASEEPSSTTSRYSRFTFDRDTFALPDISATPGLRSLFKLNDQSGAAGASGSAGAPPSGSSG</sequence>
<feature type="region of interest" description="Disordered" evidence="7">
    <location>
        <begin position="1027"/>
        <end position="1138"/>
    </location>
</feature>
<feature type="domain" description="Vps53 N-terminal" evidence="8">
    <location>
        <begin position="167"/>
        <end position="585"/>
    </location>
</feature>
<evidence type="ECO:0000256" key="3">
    <source>
        <dbReference type="ARBA" id="ARBA00008628"/>
    </source>
</evidence>
<comment type="similarity">
    <text evidence="3">Belongs to the VPS53 family.</text>
</comment>
<name>A0A058YZI2_FONAL</name>
<evidence type="ECO:0000256" key="1">
    <source>
        <dbReference type="ARBA" id="ARBA00004150"/>
    </source>
</evidence>
<evidence type="ECO:0000256" key="2">
    <source>
        <dbReference type="ARBA" id="ARBA00004481"/>
    </source>
</evidence>
<dbReference type="OMA" id="MINTADY"/>
<feature type="region of interest" description="Disordered" evidence="7">
    <location>
        <begin position="492"/>
        <end position="548"/>
    </location>
</feature>
<dbReference type="OrthoDB" id="10261632at2759"/>
<dbReference type="GO" id="GO:0042147">
    <property type="term" value="P:retrograde transport, endosome to Golgi"/>
    <property type="evidence" value="ECO:0007669"/>
    <property type="project" value="InterPro"/>
</dbReference>